<reference evidence="2 3" key="1">
    <citation type="submission" date="2019-08" db="EMBL/GenBank/DDBJ databases">
        <authorList>
            <person name="Shi S."/>
        </authorList>
    </citation>
    <scope>NUCLEOTIDE SEQUENCE [LARGE SCALE GENOMIC DNA]</scope>
    <source>
        <strain evidence="2 3">GY10130</strain>
    </source>
</reference>
<sequence>MKNLTLRVFFGLLFSAIGTVSLLFYRDVLLSAIWLSFGNGLLLTDYKLTKLDAQGNPYLQPVPKARFYAGLFLIALAVLLLFLQIVLDIQEVKP</sequence>
<evidence type="ECO:0000313" key="2">
    <source>
        <dbReference type="EMBL" id="TXK21972.1"/>
    </source>
</evidence>
<dbReference type="OrthoDB" id="853531at2"/>
<proteinExistence type="predicted"/>
<dbReference type="RefSeq" id="WP_147924168.1">
    <property type="nucleotide sequence ID" value="NZ_VRTY01000162.1"/>
</dbReference>
<evidence type="ECO:0000313" key="3">
    <source>
        <dbReference type="Proteomes" id="UP000321926"/>
    </source>
</evidence>
<keyword evidence="1" id="KW-0472">Membrane</keyword>
<keyword evidence="3" id="KW-1185">Reference proteome</keyword>
<accession>A0A5C8ILJ7</accession>
<dbReference type="EMBL" id="VRTY01000162">
    <property type="protein sequence ID" value="TXK21972.1"/>
    <property type="molecule type" value="Genomic_DNA"/>
</dbReference>
<gene>
    <name evidence="2" type="ORF">FVR03_23240</name>
</gene>
<comment type="caution">
    <text evidence="2">The sequence shown here is derived from an EMBL/GenBank/DDBJ whole genome shotgun (WGS) entry which is preliminary data.</text>
</comment>
<keyword evidence="1" id="KW-1133">Transmembrane helix</keyword>
<dbReference type="Proteomes" id="UP000321926">
    <property type="component" value="Unassembled WGS sequence"/>
</dbReference>
<dbReference type="AlphaFoldDB" id="A0A5C8ILJ7"/>
<name>A0A5C8ILJ7_9BACT</name>
<protein>
    <submittedName>
        <fullName evidence="2">Uncharacterized protein</fullName>
    </submittedName>
</protein>
<keyword evidence="1" id="KW-0812">Transmembrane</keyword>
<organism evidence="2 3">
    <name type="scientific">Pontibacter qinzhouensis</name>
    <dbReference type="NCBI Taxonomy" id="2603253"/>
    <lineage>
        <taxon>Bacteria</taxon>
        <taxon>Pseudomonadati</taxon>
        <taxon>Bacteroidota</taxon>
        <taxon>Cytophagia</taxon>
        <taxon>Cytophagales</taxon>
        <taxon>Hymenobacteraceae</taxon>
        <taxon>Pontibacter</taxon>
    </lineage>
</organism>
<evidence type="ECO:0000256" key="1">
    <source>
        <dbReference type="SAM" id="Phobius"/>
    </source>
</evidence>
<feature type="transmembrane region" description="Helical" evidence="1">
    <location>
        <begin position="67"/>
        <end position="87"/>
    </location>
</feature>